<dbReference type="OrthoDB" id="194443at2759"/>
<evidence type="ECO:0008006" key="3">
    <source>
        <dbReference type="Google" id="ProtNLM"/>
    </source>
</evidence>
<dbReference type="Proteomes" id="UP000016932">
    <property type="component" value="Unassembled WGS sequence"/>
</dbReference>
<evidence type="ECO:0000313" key="1">
    <source>
        <dbReference type="EMBL" id="EME85149.1"/>
    </source>
</evidence>
<dbReference type="STRING" id="383855.M3A1V4"/>
<gene>
    <name evidence="1" type="ORF">MYCFIDRAFT_83158</name>
</gene>
<accession>M3A1V4</accession>
<sequence>MHWAYSRKLEIALDDIDASCPLLLQLWVFGDAHEIPLLQNDVMTALHRIVSKDWAIPDVRDINYVYENTMRQSPLRRFLIDVYAATCNSDSFERYGEKLSWCKDALLDLLQVVWREGWHREAEADFGKWDLRKYHVHEQGVECGGSEAR</sequence>
<dbReference type="VEuPathDB" id="FungiDB:MYCFIDRAFT_83158"/>
<proteinExistence type="predicted"/>
<evidence type="ECO:0000313" key="2">
    <source>
        <dbReference type="Proteomes" id="UP000016932"/>
    </source>
</evidence>
<dbReference type="KEGG" id="pfj:MYCFIDRAFT_83158"/>
<dbReference type="RefSeq" id="XP_007924388.1">
    <property type="nucleotide sequence ID" value="XM_007926197.1"/>
</dbReference>
<reference evidence="1 2" key="1">
    <citation type="journal article" date="2012" name="PLoS Pathog.">
        <title>Diverse lifestyles and strategies of plant pathogenesis encoded in the genomes of eighteen Dothideomycetes fungi.</title>
        <authorList>
            <person name="Ohm R.A."/>
            <person name="Feau N."/>
            <person name="Henrissat B."/>
            <person name="Schoch C.L."/>
            <person name="Horwitz B.A."/>
            <person name="Barry K.W."/>
            <person name="Condon B.J."/>
            <person name="Copeland A.C."/>
            <person name="Dhillon B."/>
            <person name="Glaser F."/>
            <person name="Hesse C.N."/>
            <person name="Kosti I."/>
            <person name="LaButti K."/>
            <person name="Lindquist E.A."/>
            <person name="Lucas S."/>
            <person name="Salamov A.A."/>
            <person name="Bradshaw R.E."/>
            <person name="Ciuffetti L."/>
            <person name="Hamelin R.C."/>
            <person name="Kema G.H.J."/>
            <person name="Lawrence C."/>
            <person name="Scott J.A."/>
            <person name="Spatafora J.W."/>
            <person name="Turgeon B.G."/>
            <person name="de Wit P.J.G.M."/>
            <person name="Zhong S."/>
            <person name="Goodwin S.B."/>
            <person name="Grigoriev I.V."/>
        </authorList>
    </citation>
    <scope>NUCLEOTIDE SEQUENCE [LARGE SCALE GENOMIC DNA]</scope>
    <source>
        <strain evidence="1 2">CIRAD86</strain>
    </source>
</reference>
<dbReference type="GeneID" id="19342024"/>
<protein>
    <recommendedName>
        <fullName evidence="3">BTB domain-containing protein</fullName>
    </recommendedName>
</protein>
<keyword evidence="2" id="KW-1185">Reference proteome</keyword>
<dbReference type="AlphaFoldDB" id="M3A1V4"/>
<dbReference type="EMBL" id="KB446557">
    <property type="protein sequence ID" value="EME85149.1"/>
    <property type="molecule type" value="Genomic_DNA"/>
</dbReference>
<dbReference type="HOGENOM" id="CLU_2038017_0_0_1"/>
<name>M3A1V4_PSEFD</name>
<dbReference type="eggNOG" id="ENOG502RDQA">
    <property type="taxonomic scope" value="Eukaryota"/>
</dbReference>
<organism evidence="1 2">
    <name type="scientific">Pseudocercospora fijiensis (strain CIRAD86)</name>
    <name type="common">Black leaf streak disease fungus</name>
    <name type="synonym">Mycosphaerella fijiensis</name>
    <dbReference type="NCBI Taxonomy" id="383855"/>
    <lineage>
        <taxon>Eukaryota</taxon>
        <taxon>Fungi</taxon>
        <taxon>Dikarya</taxon>
        <taxon>Ascomycota</taxon>
        <taxon>Pezizomycotina</taxon>
        <taxon>Dothideomycetes</taxon>
        <taxon>Dothideomycetidae</taxon>
        <taxon>Mycosphaerellales</taxon>
        <taxon>Mycosphaerellaceae</taxon>
        <taxon>Pseudocercospora</taxon>
    </lineage>
</organism>